<keyword evidence="2" id="KW-1185">Reference proteome</keyword>
<dbReference type="RefSeq" id="WP_203167592.1">
    <property type="nucleotide sequence ID" value="NZ_JAEVLS010000002.1"/>
</dbReference>
<reference evidence="1 2" key="1">
    <citation type="journal article" date="2021" name="Int. J. Syst. Evol. Microbiol.">
        <title>Steroidobacter gossypii sp. nov., isolated from soil of cotton cropping field.</title>
        <authorList>
            <person name="Huang R."/>
            <person name="Yang S."/>
            <person name="Zhen C."/>
            <person name="Liu W."/>
        </authorList>
    </citation>
    <scope>NUCLEOTIDE SEQUENCE [LARGE SCALE GENOMIC DNA]</scope>
    <source>
        <strain evidence="1 2">S1-65</strain>
    </source>
</reference>
<dbReference type="Proteomes" id="UP000661077">
    <property type="component" value="Unassembled WGS sequence"/>
</dbReference>
<gene>
    <name evidence="1" type="ORF">JM946_12375</name>
</gene>
<sequence length="406" mass="45924">MSHADRRLADVLAHQIEEEREQAIRALLMRPLLTEGNPEMPLVRRHGEYLREWFQRETGWVLHVERECARLYKRPASHEDATRGLRKFDREHYVLLCLTCAVLERADTQITLRALGERLLEAVLDTELAARNFSFTLETTRERRVLVNVCRFLLEFGVITRVAGDEEGYVTQAGDALYDIHRRVLASLPASTRGASLIAAGENAPGTLEERIRALTEEFVADSPEARRTAARHRIARRLLDDPVTYYDELVEEERAYLATQRGPMSARLAQGAGLTPELRAEGLALIDPEGELSDERMPAVGTEAHITLIIAERLAAAARIDAERIHSMHELETFLREAVDQYGKYWRKDAREHGAVRGLVEQAIDRLEALKLVWRVSGEGVKVRAALLRFAVGPPEVRVAPEVAR</sequence>
<evidence type="ECO:0000313" key="2">
    <source>
        <dbReference type="Proteomes" id="UP000661077"/>
    </source>
</evidence>
<dbReference type="NCBIfam" id="TIGR02678">
    <property type="entry name" value="TIGR02678 family protein"/>
    <property type="match status" value="1"/>
</dbReference>
<protein>
    <submittedName>
        <fullName evidence="1">TIGR02678 family protein</fullName>
    </submittedName>
</protein>
<dbReference type="EMBL" id="JAEVLS010000002">
    <property type="protein sequence ID" value="MBM0105553.1"/>
    <property type="molecule type" value="Genomic_DNA"/>
</dbReference>
<dbReference type="Pfam" id="PF09661">
    <property type="entry name" value="DUF2398"/>
    <property type="match status" value="1"/>
</dbReference>
<name>A0ABS1WX64_9GAMM</name>
<comment type="caution">
    <text evidence="1">The sequence shown here is derived from an EMBL/GenBank/DDBJ whole genome shotgun (WGS) entry which is preliminary data.</text>
</comment>
<organism evidence="1 2">
    <name type="scientific">Steroidobacter gossypii</name>
    <dbReference type="NCBI Taxonomy" id="2805490"/>
    <lineage>
        <taxon>Bacteria</taxon>
        <taxon>Pseudomonadati</taxon>
        <taxon>Pseudomonadota</taxon>
        <taxon>Gammaproteobacteria</taxon>
        <taxon>Steroidobacterales</taxon>
        <taxon>Steroidobacteraceae</taxon>
        <taxon>Steroidobacter</taxon>
    </lineage>
</organism>
<accession>A0ABS1WX64</accession>
<evidence type="ECO:0000313" key="1">
    <source>
        <dbReference type="EMBL" id="MBM0105553.1"/>
    </source>
</evidence>
<proteinExistence type="predicted"/>
<dbReference type="InterPro" id="IPR013494">
    <property type="entry name" value="CHP02678"/>
</dbReference>